<feature type="transmembrane region" description="Helical" evidence="1">
    <location>
        <begin position="129"/>
        <end position="150"/>
    </location>
</feature>
<dbReference type="AlphaFoldDB" id="A0A2T7G5I4"/>
<feature type="transmembrane region" description="Helical" evidence="1">
    <location>
        <begin position="279"/>
        <end position="299"/>
    </location>
</feature>
<evidence type="ECO:0000313" key="2">
    <source>
        <dbReference type="EMBL" id="PVA09670.1"/>
    </source>
</evidence>
<keyword evidence="1" id="KW-1133">Transmembrane helix</keyword>
<keyword evidence="1" id="KW-0472">Membrane</keyword>
<gene>
    <name evidence="2" type="ORF">DC366_12725</name>
</gene>
<dbReference type="Gene3D" id="1.20.1530.20">
    <property type="match status" value="1"/>
</dbReference>
<feature type="transmembrane region" description="Helical" evidence="1">
    <location>
        <begin position="189"/>
        <end position="216"/>
    </location>
</feature>
<dbReference type="Proteomes" id="UP000244446">
    <property type="component" value="Unassembled WGS sequence"/>
</dbReference>
<feature type="transmembrane region" description="Helical" evidence="1">
    <location>
        <begin position="96"/>
        <end position="117"/>
    </location>
</feature>
<protein>
    <recommendedName>
        <fullName evidence="4">Bile acid:sodium symporter</fullName>
    </recommendedName>
</protein>
<organism evidence="2 3">
    <name type="scientific">Pelagivirga sediminicola</name>
    <dbReference type="NCBI Taxonomy" id="2170575"/>
    <lineage>
        <taxon>Bacteria</taxon>
        <taxon>Pseudomonadati</taxon>
        <taxon>Pseudomonadota</taxon>
        <taxon>Alphaproteobacteria</taxon>
        <taxon>Rhodobacterales</taxon>
        <taxon>Paracoccaceae</taxon>
        <taxon>Pelagivirga</taxon>
    </lineage>
</organism>
<evidence type="ECO:0000256" key="1">
    <source>
        <dbReference type="SAM" id="Phobius"/>
    </source>
</evidence>
<dbReference type="OrthoDB" id="8477735at2"/>
<proteinExistence type="predicted"/>
<keyword evidence="3" id="KW-1185">Reference proteome</keyword>
<keyword evidence="1" id="KW-0812">Transmembrane</keyword>
<comment type="caution">
    <text evidence="2">The sequence shown here is derived from an EMBL/GenBank/DDBJ whole genome shotgun (WGS) entry which is preliminary data.</text>
</comment>
<feature type="transmembrane region" description="Helical" evidence="1">
    <location>
        <begin position="12"/>
        <end position="29"/>
    </location>
</feature>
<evidence type="ECO:0000313" key="3">
    <source>
        <dbReference type="Proteomes" id="UP000244446"/>
    </source>
</evidence>
<accession>A0A2T7G5I4</accession>
<dbReference type="EMBL" id="QCYH01000007">
    <property type="protein sequence ID" value="PVA09670.1"/>
    <property type="molecule type" value="Genomic_DNA"/>
</dbReference>
<reference evidence="2 3" key="1">
    <citation type="submission" date="2018-04" db="EMBL/GenBank/DDBJ databases">
        <title>Pelagivirga bohaiensis gen. nov., sp. nov., a bacterium isolated from the Bohai Sea.</title>
        <authorList>
            <person name="Ji X."/>
        </authorList>
    </citation>
    <scope>NUCLEOTIDE SEQUENCE [LARGE SCALE GENOMIC DNA]</scope>
    <source>
        <strain evidence="2 3">BH-SD19</strain>
    </source>
</reference>
<feature type="transmembrane region" description="Helical" evidence="1">
    <location>
        <begin position="35"/>
        <end position="53"/>
    </location>
</feature>
<dbReference type="InterPro" id="IPR038770">
    <property type="entry name" value="Na+/solute_symporter_sf"/>
</dbReference>
<feature type="transmembrane region" description="Helical" evidence="1">
    <location>
        <begin position="65"/>
        <end position="90"/>
    </location>
</feature>
<feature type="transmembrane region" description="Helical" evidence="1">
    <location>
        <begin position="156"/>
        <end position="177"/>
    </location>
</feature>
<name>A0A2T7G5I4_9RHOB</name>
<sequence>MRALRWCARHGRWLLIAGLVIGIALPGLARAMAGAIVPLIALLLFFAALRIGPRAAIPRRAALPRALGLTLILQLVAPLVAAGLLTWAGLLHTAGGLGTVLVLAGAPITGAPGLALMSGADPAAALRQLVLGTALLPLTAVPVFALLPIFPDMGAVALGAARLLVVIALAGGSAFALHAAMPQLRRQAAVTAIDGALALSMALVVIGLMAAVGPAILALDMALPTLVALAFALNLGPAIAVWHSSRLALPAPEASALAIAAGNRNLAIFLAALPPEMVTQLLLFVGCYQVPMYLTPLILPRLLATLRQRYGGRDT</sequence>
<evidence type="ECO:0008006" key="4">
    <source>
        <dbReference type="Google" id="ProtNLM"/>
    </source>
</evidence>